<feature type="compositionally biased region" description="Pro residues" evidence="8">
    <location>
        <begin position="10"/>
        <end position="23"/>
    </location>
</feature>
<dbReference type="PROSITE" id="PS51837">
    <property type="entry name" value="LITAF"/>
    <property type="match status" value="1"/>
</dbReference>
<accession>A0A821UVQ6</accession>
<evidence type="ECO:0000313" key="11">
    <source>
        <dbReference type="Proteomes" id="UP000663880"/>
    </source>
</evidence>
<dbReference type="Proteomes" id="UP000663880">
    <property type="component" value="Unassembled WGS sequence"/>
</dbReference>
<reference evidence="10" key="1">
    <citation type="submission" date="2021-02" db="EMBL/GenBank/DDBJ databases">
        <authorList>
            <person name="Steward A R."/>
        </authorList>
    </citation>
    <scope>NUCLEOTIDE SEQUENCE</scope>
</reference>
<dbReference type="PANTHER" id="PTHR23292">
    <property type="entry name" value="LIPOPOLYSACCHARIDE-INDUCED TUMOR NECROSIS FACTOR-ALPHA FACTOR"/>
    <property type="match status" value="1"/>
</dbReference>
<evidence type="ECO:0000256" key="4">
    <source>
        <dbReference type="ARBA" id="ARBA00005975"/>
    </source>
</evidence>
<feature type="domain" description="LITAF" evidence="9">
    <location>
        <begin position="40"/>
        <end position="123"/>
    </location>
</feature>
<dbReference type="OrthoDB" id="5599753at2759"/>
<dbReference type="GO" id="GO:0008270">
    <property type="term" value="F:zinc ion binding"/>
    <property type="evidence" value="ECO:0007669"/>
    <property type="project" value="TreeGrafter"/>
</dbReference>
<evidence type="ECO:0000256" key="5">
    <source>
        <dbReference type="ARBA" id="ARBA00022723"/>
    </source>
</evidence>
<dbReference type="PANTHER" id="PTHR23292:SF14">
    <property type="entry name" value="FI16615P1-RELATED"/>
    <property type="match status" value="1"/>
</dbReference>
<dbReference type="EMBL" id="CAJOBZ010000033">
    <property type="protein sequence ID" value="CAF4895649.1"/>
    <property type="molecule type" value="Genomic_DNA"/>
</dbReference>
<comment type="caution">
    <text evidence="10">The sequence shown here is derived from an EMBL/GenBank/DDBJ whole genome shotgun (WGS) entry which is preliminary data.</text>
</comment>
<dbReference type="InterPro" id="IPR037519">
    <property type="entry name" value="LITAF_fam"/>
</dbReference>
<sequence length="124" mass="13307">MGVETHAYPPQNPPPYPGPPYPDPIMNQPQGIPLQGGPGAMGPTIIVTQVMGSEAASMICRSCGVQITTRVERMPSMRTHLFAILLCLVGCWPCSCLPYCVDTCNNADHYCSNCNAYIGSYNGV</sequence>
<comment type="similarity">
    <text evidence="4">Belongs to the CDIP1/LITAF family.</text>
</comment>
<gene>
    <name evidence="10" type="ORF">PMACD_LOCUS10855</name>
</gene>
<evidence type="ECO:0000256" key="7">
    <source>
        <dbReference type="ARBA" id="ARBA00023136"/>
    </source>
</evidence>
<evidence type="ECO:0000313" key="10">
    <source>
        <dbReference type="EMBL" id="CAF4895649.1"/>
    </source>
</evidence>
<evidence type="ECO:0000256" key="3">
    <source>
        <dbReference type="ARBA" id="ARBA00004630"/>
    </source>
</evidence>
<dbReference type="AlphaFoldDB" id="A0A821UVQ6"/>
<evidence type="ECO:0000256" key="2">
    <source>
        <dbReference type="ARBA" id="ARBA00004481"/>
    </source>
</evidence>
<dbReference type="SMART" id="SM00714">
    <property type="entry name" value="LITAF"/>
    <property type="match status" value="1"/>
</dbReference>
<name>A0A821UVQ6_9NEOP</name>
<organism evidence="10 11">
    <name type="scientific">Pieris macdunnoughi</name>
    <dbReference type="NCBI Taxonomy" id="345717"/>
    <lineage>
        <taxon>Eukaryota</taxon>
        <taxon>Metazoa</taxon>
        <taxon>Ecdysozoa</taxon>
        <taxon>Arthropoda</taxon>
        <taxon>Hexapoda</taxon>
        <taxon>Insecta</taxon>
        <taxon>Pterygota</taxon>
        <taxon>Neoptera</taxon>
        <taxon>Endopterygota</taxon>
        <taxon>Lepidoptera</taxon>
        <taxon>Glossata</taxon>
        <taxon>Ditrysia</taxon>
        <taxon>Papilionoidea</taxon>
        <taxon>Pieridae</taxon>
        <taxon>Pierinae</taxon>
        <taxon>Pieris</taxon>
    </lineage>
</organism>
<keyword evidence="5" id="KW-0479">Metal-binding</keyword>
<evidence type="ECO:0000259" key="9">
    <source>
        <dbReference type="PROSITE" id="PS51837"/>
    </source>
</evidence>
<evidence type="ECO:0000256" key="8">
    <source>
        <dbReference type="SAM" id="MobiDB-lite"/>
    </source>
</evidence>
<feature type="region of interest" description="Disordered" evidence="8">
    <location>
        <begin position="1"/>
        <end position="33"/>
    </location>
</feature>
<protein>
    <recommendedName>
        <fullName evidence="9">LITAF domain-containing protein</fullName>
    </recommendedName>
</protein>
<proteinExistence type="inferred from homology"/>
<comment type="subcellular location">
    <subcellularLocation>
        <location evidence="2">Endosome membrane</location>
        <topology evidence="2">Peripheral membrane protein</topology>
    </subcellularLocation>
    <subcellularLocation>
        <location evidence="1">Late endosome membrane</location>
    </subcellularLocation>
    <subcellularLocation>
        <location evidence="3">Lysosome membrane</location>
        <topology evidence="3">Peripheral membrane protein</topology>
        <orientation evidence="3">Cytoplasmic side</orientation>
    </subcellularLocation>
</comment>
<dbReference type="InterPro" id="IPR006629">
    <property type="entry name" value="LITAF"/>
</dbReference>
<keyword evidence="6" id="KW-0862">Zinc</keyword>
<evidence type="ECO:0000256" key="6">
    <source>
        <dbReference type="ARBA" id="ARBA00022833"/>
    </source>
</evidence>
<keyword evidence="11" id="KW-1185">Reference proteome</keyword>
<keyword evidence="7" id="KW-0472">Membrane</keyword>
<dbReference type="Pfam" id="PF10601">
    <property type="entry name" value="zf-LITAF-like"/>
    <property type="match status" value="1"/>
</dbReference>
<dbReference type="GO" id="GO:0031902">
    <property type="term" value="C:late endosome membrane"/>
    <property type="evidence" value="ECO:0007669"/>
    <property type="project" value="UniProtKB-SubCell"/>
</dbReference>
<dbReference type="GO" id="GO:0005765">
    <property type="term" value="C:lysosomal membrane"/>
    <property type="evidence" value="ECO:0007669"/>
    <property type="project" value="UniProtKB-SubCell"/>
</dbReference>
<evidence type="ECO:0000256" key="1">
    <source>
        <dbReference type="ARBA" id="ARBA00004414"/>
    </source>
</evidence>